<dbReference type="Proteomes" id="UP000237378">
    <property type="component" value="Unassembled WGS sequence"/>
</dbReference>
<dbReference type="EMBL" id="MING01000019">
    <property type="protein sequence ID" value="POG14188.1"/>
    <property type="molecule type" value="Genomic_DNA"/>
</dbReference>
<evidence type="ECO:0000313" key="2">
    <source>
        <dbReference type="Proteomes" id="UP000237378"/>
    </source>
</evidence>
<reference evidence="1 2" key="1">
    <citation type="submission" date="2016-08" db="EMBL/GenBank/DDBJ databases">
        <authorList>
            <person name="Seilhamer J.J."/>
        </authorList>
    </citation>
    <scope>NUCLEOTIDE SEQUENCE [LARGE SCALE GENOMIC DNA]</scope>
    <source>
        <strain evidence="1 2">KH-18-2</strain>
    </source>
</reference>
<proteinExistence type="predicted"/>
<dbReference type="AlphaFoldDB" id="A0A2S3XF17"/>
<accession>A0A2S3XF17</accession>
<protein>
    <submittedName>
        <fullName evidence="1">Uncharacterized protein</fullName>
    </submittedName>
</protein>
<gene>
    <name evidence="1" type="ORF">BGP82_07110</name>
</gene>
<name>A0A2S3XF17_PSEPU</name>
<reference evidence="1 2" key="2">
    <citation type="submission" date="2018-03" db="EMBL/GenBank/DDBJ databases">
        <title>Draft genome of Pseudomonas putida strain KH-18-2.</title>
        <authorList>
            <person name="Yoshizawa S."/>
            <person name="Khan N.H."/>
            <person name="Nishimura M."/>
            <person name="Chiura H.X."/>
            <person name="Ogura Y."/>
            <person name="Hayashi T."/>
            <person name="Kogure K."/>
        </authorList>
    </citation>
    <scope>NUCLEOTIDE SEQUENCE [LARGE SCALE GENOMIC DNA]</scope>
    <source>
        <strain evidence="1 2">KH-18-2</strain>
    </source>
</reference>
<evidence type="ECO:0000313" key="1">
    <source>
        <dbReference type="EMBL" id="POG14188.1"/>
    </source>
</evidence>
<dbReference type="RefSeq" id="WP_103469404.1">
    <property type="nucleotide sequence ID" value="NZ_MING01000019.1"/>
</dbReference>
<organism evidence="1 2">
    <name type="scientific">Pseudomonas putida</name>
    <name type="common">Arthrobacter siderocapsulatus</name>
    <dbReference type="NCBI Taxonomy" id="303"/>
    <lineage>
        <taxon>Bacteria</taxon>
        <taxon>Pseudomonadati</taxon>
        <taxon>Pseudomonadota</taxon>
        <taxon>Gammaproteobacteria</taxon>
        <taxon>Pseudomonadales</taxon>
        <taxon>Pseudomonadaceae</taxon>
        <taxon>Pseudomonas</taxon>
    </lineage>
</organism>
<comment type="caution">
    <text evidence="1">The sequence shown here is derived from an EMBL/GenBank/DDBJ whole genome shotgun (WGS) entry which is preliminary data.</text>
</comment>
<sequence>MTCIRIEHGFVCRSPFFRLPLADGTRVFMSWHNYLGPMFFRDRHEQREIEDWYENPLICDALDWFCKRGNRA</sequence>